<evidence type="ECO:0000313" key="2">
    <source>
        <dbReference type="Proteomes" id="UP000233750"/>
    </source>
</evidence>
<dbReference type="AlphaFoldDB" id="A0A2N3WPZ5"/>
<dbReference type="EMBL" id="PJMY01000003">
    <property type="protein sequence ID" value="PKV95920.1"/>
    <property type="molecule type" value="Genomic_DNA"/>
</dbReference>
<dbReference type="Proteomes" id="UP000233750">
    <property type="component" value="Unassembled WGS sequence"/>
</dbReference>
<comment type="caution">
    <text evidence="1">The sequence shown here is derived from an EMBL/GenBank/DDBJ whole genome shotgun (WGS) entry which is preliminary data.</text>
</comment>
<dbReference type="RefSeq" id="WP_101438851.1">
    <property type="nucleotide sequence ID" value="NZ_PJMY01000003.1"/>
</dbReference>
<protein>
    <submittedName>
        <fullName evidence="1">Uncharacterized protein</fullName>
    </submittedName>
</protein>
<proteinExistence type="predicted"/>
<name>A0A2N3WPZ5_9PSEU</name>
<reference evidence="1 2" key="1">
    <citation type="submission" date="2017-12" db="EMBL/GenBank/DDBJ databases">
        <title>Sequencing the genomes of 1000 Actinobacteria strains.</title>
        <authorList>
            <person name="Klenk H.-P."/>
        </authorList>
    </citation>
    <scope>NUCLEOTIDE SEQUENCE [LARGE SCALE GENOMIC DNA]</scope>
    <source>
        <strain evidence="1 2">DSM 45165</strain>
    </source>
</reference>
<sequence>MYGLATSRITVTRGTTPDQFGDAVPSGTVVYQGIADIQEISNRYFDRATQTPRTVRDLDMAVSSAADIRSGDLVHDSTFGLDYVVLDVVREFGPLTRGDTTCGLKRVG</sequence>
<gene>
    <name evidence="1" type="ORF">ATK30_6853</name>
</gene>
<evidence type="ECO:0000313" key="1">
    <source>
        <dbReference type="EMBL" id="PKV95920.1"/>
    </source>
</evidence>
<accession>A0A2N3WPZ5</accession>
<organism evidence="1 2">
    <name type="scientific">Amycolatopsis echigonensis</name>
    <dbReference type="NCBI Taxonomy" id="2576905"/>
    <lineage>
        <taxon>Bacteria</taxon>
        <taxon>Bacillati</taxon>
        <taxon>Actinomycetota</taxon>
        <taxon>Actinomycetes</taxon>
        <taxon>Pseudonocardiales</taxon>
        <taxon>Pseudonocardiaceae</taxon>
        <taxon>Amycolatopsis</taxon>
    </lineage>
</organism>
<keyword evidence="2" id="KW-1185">Reference proteome</keyword>
<dbReference type="OrthoDB" id="4325076at2"/>